<name>A0A6C0ABZ0_9ZZZZ</name>
<proteinExistence type="predicted"/>
<feature type="region of interest" description="Disordered" evidence="1">
    <location>
        <begin position="76"/>
        <end position="155"/>
    </location>
</feature>
<keyword evidence="2" id="KW-1133">Transmembrane helix</keyword>
<keyword evidence="2" id="KW-0472">Membrane</keyword>
<accession>A0A6C0ABZ0</accession>
<sequence length="241" mass="27079">MELTDIRVILMVLAVVSLVYFFFNRDNTVQNEGSLENEHMEAIDMDDDDTMENLDVEDYDSMDDDDNHDDVLDRKINSSRNSVPKGSGYKTVNYKNGERGQRGSWEDNFDAGNAVIPTNEHTNDTFAPNESSNNNYASFQSSGNSTCGSNQDCEPEDLFDADKMLPQEVNDDWYQVLPEPVSVKNRHLINVTRPIGVNTIGNSTKNASYDIRGTIPNPRTVVSPFLNSSIEPDHNIRPCLC</sequence>
<reference evidence="4" key="1">
    <citation type="journal article" date="2020" name="Nature">
        <title>Giant virus diversity and host interactions through global metagenomics.</title>
        <authorList>
            <person name="Schulz F."/>
            <person name="Roux S."/>
            <person name="Paez-Espino D."/>
            <person name="Jungbluth S."/>
            <person name="Walsh D.A."/>
            <person name="Denef V.J."/>
            <person name="McMahon K.D."/>
            <person name="Konstantinidis K.T."/>
            <person name="Eloe-Fadrosh E.A."/>
            <person name="Kyrpides N.C."/>
            <person name="Woyke T."/>
        </authorList>
    </citation>
    <scope>NUCLEOTIDE SEQUENCE</scope>
    <source>
        <strain evidence="4">GVMAG-S-1004661-13</strain>
    </source>
</reference>
<evidence type="ECO:0000259" key="3">
    <source>
        <dbReference type="Pfam" id="PF23983"/>
    </source>
</evidence>
<feature type="transmembrane region" description="Helical" evidence="2">
    <location>
        <begin position="6"/>
        <end position="23"/>
    </location>
</feature>
<organism evidence="4">
    <name type="scientific">viral metagenome</name>
    <dbReference type="NCBI Taxonomy" id="1070528"/>
    <lineage>
        <taxon>unclassified sequences</taxon>
        <taxon>metagenomes</taxon>
        <taxon>organismal metagenomes</taxon>
    </lineage>
</organism>
<keyword evidence="2" id="KW-0812">Transmembrane</keyword>
<dbReference type="InterPro" id="IPR055730">
    <property type="entry name" value="P11_C"/>
</dbReference>
<feature type="domain" description="Minor capsid protein P11 C-terminal conserved region" evidence="3">
    <location>
        <begin position="159"/>
        <end position="238"/>
    </location>
</feature>
<dbReference type="EMBL" id="MN740543">
    <property type="protein sequence ID" value="QHS77174.1"/>
    <property type="molecule type" value="Genomic_DNA"/>
</dbReference>
<protein>
    <recommendedName>
        <fullName evidence="3">Minor capsid protein P11 C-terminal conserved region domain-containing protein</fullName>
    </recommendedName>
</protein>
<evidence type="ECO:0000256" key="2">
    <source>
        <dbReference type="SAM" id="Phobius"/>
    </source>
</evidence>
<feature type="compositionally biased region" description="Basic and acidic residues" evidence="1">
    <location>
        <begin position="96"/>
        <end position="105"/>
    </location>
</feature>
<dbReference type="Pfam" id="PF23983">
    <property type="entry name" value="P11_C"/>
    <property type="match status" value="1"/>
</dbReference>
<evidence type="ECO:0000256" key="1">
    <source>
        <dbReference type="SAM" id="MobiDB-lite"/>
    </source>
</evidence>
<evidence type="ECO:0000313" key="4">
    <source>
        <dbReference type="EMBL" id="QHS77174.1"/>
    </source>
</evidence>
<dbReference type="AlphaFoldDB" id="A0A6C0ABZ0"/>
<feature type="compositionally biased region" description="Polar residues" evidence="1">
    <location>
        <begin position="124"/>
        <end position="152"/>
    </location>
</feature>